<name>A0ABQ9G3V3_9NEOP</name>
<evidence type="ECO:0000313" key="3">
    <source>
        <dbReference type="Proteomes" id="UP001159363"/>
    </source>
</evidence>
<proteinExistence type="predicted"/>
<sequence length="656" mass="71604">MYVGLTASGRAGGFLGIPVPGLFRRRRPKGYQSGRCLVLRTLEPPGSKYPSVAPHLAVYGTRCLFLCKSAIGSESSWAFLMRCDAIVKATSPGDTEERKDGIEAGKVRRPLLIALALCEREKANNCRPRAAKAGLWGGEMLTCNHVARLPNTKWREPAASRHTTRTRARCVIVALTAHACAATAAPPPAAGGEATTSLLLRQGPATTPHHSRPTNEPPQKTKPGAKGPRWTRPLPLLQPPLTPHSDLTAGERRLARGWRSAPLIGRLCGRSLPSCPGARNVSMFGTAEQLAAGIVPMPAHICMNGLYYSYNKVEGAAVAEWLNCWPFKKANRVQSSAEYSPGIFARGNRAGQCRWSAGFLGVLPFPAPLHSGAALYSPQFTLIDSQDLVVKRRPKLATQFSAIESIIGSNNTILSELSYSVEGRKRPAVLAQTRPQQAVPLQVNDTLSTINMIAALPMREMEVSMKQRRSARADETGDHRENPPTSFWGRFPLSEVVSGLNSICIFVMWSDGSRSEATRGPVRGYRASKTGLCRPGHGLSLPRVPLLSRAYRNCRAGLVPQSSPALGTYTRFYLLAYFQTTFVDDGCCSRIEISNHQFRRFEWNFISIASPALNSNGATVFCSILDPISDQVSNHDGATGHKSIEWSVHRTWMCRD</sequence>
<reference evidence="2 3" key="1">
    <citation type="submission" date="2023-02" db="EMBL/GenBank/DDBJ databases">
        <title>LHISI_Scaffold_Assembly.</title>
        <authorList>
            <person name="Stuart O.P."/>
            <person name="Cleave R."/>
            <person name="Magrath M.J.L."/>
            <person name="Mikheyev A.S."/>
        </authorList>
    </citation>
    <scope>NUCLEOTIDE SEQUENCE [LARGE SCALE GENOMIC DNA]</scope>
    <source>
        <strain evidence="2">Daus_M_001</strain>
        <tissue evidence="2">Leg muscle</tissue>
    </source>
</reference>
<dbReference type="Proteomes" id="UP001159363">
    <property type="component" value="Chromosome 16"/>
</dbReference>
<comment type="caution">
    <text evidence="2">The sequence shown here is derived from an EMBL/GenBank/DDBJ whole genome shotgun (WGS) entry which is preliminary data.</text>
</comment>
<evidence type="ECO:0000256" key="1">
    <source>
        <dbReference type="SAM" id="MobiDB-lite"/>
    </source>
</evidence>
<dbReference type="EMBL" id="JARBHB010000017">
    <property type="protein sequence ID" value="KAJ8866171.1"/>
    <property type="molecule type" value="Genomic_DNA"/>
</dbReference>
<protein>
    <submittedName>
        <fullName evidence="2">Uncharacterized protein</fullName>
    </submittedName>
</protein>
<feature type="region of interest" description="Disordered" evidence="1">
    <location>
        <begin position="203"/>
        <end position="247"/>
    </location>
</feature>
<evidence type="ECO:0000313" key="2">
    <source>
        <dbReference type="EMBL" id="KAJ8866171.1"/>
    </source>
</evidence>
<accession>A0ABQ9G3V3</accession>
<gene>
    <name evidence="2" type="ORF">PR048_033695</name>
</gene>
<keyword evidence="3" id="KW-1185">Reference proteome</keyword>
<organism evidence="2 3">
    <name type="scientific">Dryococelus australis</name>
    <dbReference type="NCBI Taxonomy" id="614101"/>
    <lineage>
        <taxon>Eukaryota</taxon>
        <taxon>Metazoa</taxon>
        <taxon>Ecdysozoa</taxon>
        <taxon>Arthropoda</taxon>
        <taxon>Hexapoda</taxon>
        <taxon>Insecta</taxon>
        <taxon>Pterygota</taxon>
        <taxon>Neoptera</taxon>
        <taxon>Polyneoptera</taxon>
        <taxon>Phasmatodea</taxon>
        <taxon>Verophasmatodea</taxon>
        <taxon>Anareolatae</taxon>
        <taxon>Phasmatidae</taxon>
        <taxon>Eurycanthinae</taxon>
        <taxon>Dryococelus</taxon>
    </lineage>
</organism>